<organism evidence="5 6">
    <name type="scientific">Tilletia horrida</name>
    <dbReference type="NCBI Taxonomy" id="155126"/>
    <lineage>
        <taxon>Eukaryota</taxon>
        <taxon>Fungi</taxon>
        <taxon>Dikarya</taxon>
        <taxon>Basidiomycota</taxon>
        <taxon>Ustilaginomycotina</taxon>
        <taxon>Exobasidiomycetes</taxon>
        <taxon>Tilletiales</taxon>
        <taxon>Tilletiaceae</taxon>
        <taxon>Tilletia</taxon>
    </lineage>
</organism>
<keyword evidence="2" id="KW-0521">NADP</keyword>
<evidence type="ECO:0008006" key="7">
    <source>
        <dbReference type="Google" id="ProtNLM"/>
    </source>
</evidence>
<accession>A0AAN6JIY5</accession>
<gene>
    <name evidence="5" type="ORF">OC842_005520</name>
</gene>
<dbReference type="PROSITE" id="PS00061">
    <property type="entry name" value="ADH_SHORT"/>
    <property type="match status" value="1"/>
</dbReference>
<keyword evidence="3" id="KW-0560">Oxidoreductase</keyword>
<dbReference type="AlphaFoldDB" id="A0AAN6JIY5"/>
<feature type="compositionally biased region" description="Low complexity" evidence="4">
    <location>
        <begin position="13"/>
        <end position="70"/>
    </location>
</feature>
<dbReference type="GO" id="GO:0050085">
    <property type="term" value="F:mannitol 2-dehydrogenase (NADP+) activity"/>
    <property type="evidence" value="ECO:0007669"/>
    <property type="project" value="UniProtKB-ARBA"/>
</dbReference>
<sequence>MIQSRTALRAFAASSAATASASAGSSSSSMATRALAAAATRTASSSSSSSSSSSPSSPRAAAAAAAASRRSPLHTQVRSLKTSAWASEVEKPTHASTDDHVIPYPEDHERDPTDVGHSTTGGKVGPHSKRTLASLSMDGKVCVVTGAARGLGNLIARTFVESGSSTVAVLDLNAKESVEAAKDIEDWFLEHGSVQPGELTVEGFGCDVSNEDDVIRVMQDVKKRFGKIDVVVNSAGIVENFPATQYPTHKMKKLFDININGSYYVAREAAKHMLADGTKGSIILVASMSAGVVNVPQPQAPYNASKAAVRHLASSMAVEWAKSGIRVNSLSPGYMLTSLTRTILEASPAGKELKATWENLTPMGRMGEPEDLKGAAIYLASDASSFTTGTDLLVDGGYTAT</sequence>
<evidence type="ECO:0000313" key="6">
    <source>
        <dbReference type="Proteomes" id="UP001176521"/>
    </source>
</evidence>
<dbReference type="Gene3D" id="3.40.50.720">
    <property type="entry name" value="NAD(P)-binding Rossmann-like Domain"/>
    <property type="match status" value="1"/>
</dbReference>
<name>A0AAN6JIY5_9BASI</name>
<comment type="similarity">
    <text evidence="1">Belongs to the short-chain dehydrogenases/reductases (SDR) family.</text>
</comment>
<dbReference type="FunFam" id="3.40.50.720:FF:000090">
    <property type="entry name" value="NADP-dependent mannitol dehydrogenase"/>
    <property type="match status" value="1"/>
</dbReference>
<dbReference type="PRINTS" id="PR00080">
    <property type="entry name" value="SDRFAMILY"/>
</dbReference>
<evidence type="ECO:0000313" key="5">
    <source>
        <dbReference type="EMBL" id="KAK0525376.1"/>
    </source>
</evidence>
<dbReference type="PRINTS" id="PR00081">
    <property type="entry name" value="GDHRDH"/>
</dbReference>
<dbReference type="InterPro" id="IPR036291">
    <property type="entry name" value="NAD(P)-bd_dom_sf"/>
</dbReference>
<feature type="compositionally biased region" description="Basic and acidic residues" evidence="4">
    <location>
        <begin position="88"/>
        <end position="114"/>
    </location>
</feature>
<dbReference type="PANTHER" id="PTHR43008:SF14">
    <property type="entry name" value="DEHYDROGENASE ARBD, PUTATIVE-RELATED"/>
    <property type="match status" value="1"/>
</dbReference>
<evidence type="ECO:0000256" key="2">
    <source>
        <dbReference type="ARBA" id="ARBA00022857"/>
    </source>
</evidence>
<dbReference type="Pfam" id="PF13561">
    <property type="entry name" value="adh_short_C2"/>
    <property type="match status" value="1"/>
</dbReference>
<proteinExistence type="inferred from homology"/>
<dbReference type="EMBL" id="JAPDMQ010000401">
    <property type="protein sequence ID" value="KAK0525376.1"/>
    <property type="molecule type" value="Genomic_DNA"/>
</dbReference>
<evidence type="ECO:0000256" key="4">
    <source>
        <dbReference type="SAM" id="MobiDB-lite"/>
    </source>
</evidence>
<dbReference type="InterPro" id="IPR020904">
    <property type="entry name" value="Sc_DH/Rdtase_CS"/>
</dbReference>
<dbReference type="PANTHER" id="PTHR43008">
    <property type="entry name" value="BENZIL REDUCTASE"/>
    <property type="match status" value="1"/>
</dbReference>
<evidence type="ECO:0000256" key="1">
    <source>
        <dbReference type="ARBA" id="ARBA00006484"/>
    </source>
</evidence>
<protein>
    <recommendedName>
        <fullName evidence="7">D-arabinitol 2-dehydrogenase [ribulose-forming]</fullName>
    </recommendedName>
</protein>
<feature type="compositionally biased region" description="Polar residues" evidence="4">
    <location>
        <begin position="73"/>
        <end position="85"/>
    </location>
</feature>
<comment type="caution">
    <text evidence="5">The sequence shown here is derived from an EMBL/GenBank/DDBJ whole genome shotgun (WGS) entry which is preliminary data.</text>
</comment>
<dbReference type="GO" id="GO:0050664">
    <property type="term" value="F:oxidoreductase activity, acting on NAD(P)H, oxygen as acceptor"/>
    <property type="evidence" value="ECO:0007669"/>
    <property type="project" value="TreeGrafter"/>
</dbReference>
<keyword evidence="6" id="KW-1185">Reference proteome</keyword>
<dbReference type="InterPro" id="IPR002347">
    <property type="entry name" value="SDR_fam"/>
</dbReference>
<dbReference type="GO" id="GO:0044281">
    <property type="term" value="P:small molecule metabolic process"/>
    <property type="evidence" value="ECO:0007669"/>
    <property type="project" value="UniProtKB-ARBA"/>
</dbReference>
<dbReference type="SUPFAM" id="SSF51735">
    <property type="entry name" value="NAD(P)-binding Rossmann-fold domains"/>
    <property type="match status" value="1"/>
</dbReference>
<dbReference type="GO" id="GO:0005975">
    <property type="term" value="P:carbohydrate metabolic process"/>
    <property type="evidence" value="ECO:0007669"/>
    <property type="project" value="UniProtKB-ARBA"/>
</dbReference>
<feature type="region of interest" description="Disordered" evidence="4">
    <location>
        <begin position="13"/>
        <end position="130"/>
    </location>
</feature>
<dbReference type="Proteomes" id="UP001176521">
    <property type="component" value="Unassembled WGS sequence"/>
</dbReference>
<reference evidence="5" key="1">
    <citation type="journal article" date="2023" name="PhytoFront">
        <title>Draft Genome Resources of Seven Strains of Tilletia horrida, Causal Agent of Kernel Smut of Rice.</title>
        <authorList>
            <person name="Khanal S."/>
            <person name="Antony Babu S."/>
            <person name="Zhou X.G."/>
        </authorList>
    </citation>
    <scope>NUCLEOTIDE SEQUENCE</scope>
    <source>
        <strain evidence="5">TX3</strain>
    </source>
</reference>
<evidence type="ECO:0000256" key="3">
    <source>
        <dbReference type="ARBA" id="ARBA00023002"/>
    </source>
</evidence>